<dbReference type="Gene3D" id="1.10.10.1740">
    <property type="entry name" value="Transmembrane protein 14-like"/>
    <property type="match status" value="1"/>
</dbReference>
<evidence type="ECO:0000256" key="2">
    <source>
        <dbReference type="ARBA" id="ARBA00007590"/>
    </source>
</evidence>
<keyword evidence="4 6" id="KW-1133">Transmembrane helix</keyword>
<evidence type="ECO:0000256" key="3">
    <source>
        <dbReference type="ARBA" id="ARBA00022692"/>
    </source>
</evidence>
<dbReference type="Proteomes" id="UP001165740">
    <property type="component" value="Chromosome 5"/>
</dbReference>
<evidence type="ECO:0000256" key="4">
    <source>
        <dbReference type="ARBA" id="ARBA00022989"/>
    </source>
</evidence>
<dbReference type="EnsemblMetazoa" id="BGLB025584-RA">
    <property type="protein sequence ID" value="BGLB025584-PA"/>
    <property type="gene ID" value="BGLB025584"/>
</dbReference>
<keyword evidence="5 6" id="KW-0472">Membrane</keyword>
<proteinExistence type="inferred from homology"/>
<dbReference type="GeneID" id="106066473"/>
<dbReference type="VEuPathDB" id="VectorBase:BGLB025584"/>
<accession>A0A2C9L0B6</accession>
<keyword evidence="9" id="KW-1185">Reference proteome</keyword>
<dbReference type="Pfam" id="PF03647">
    <property type="entry name" value="Tmemb_14"/>
    <property type="match status" value="1"/>
</dbReference>
<reference evidence="7" key="1">
    <citation type="submission" date="2020-05" db="UniProtKB">
        <authorList>
            <consortium name="EnsemblMetazoa"/>
        </authorList>
    </citation>
    <scope>IDENTIFICATION</scope>
    <source>
        <strain evidence="7">BB02</strain>
    </source>
</reference>
<evidence type="ECO:0000313" key="7">
    <source>
        <dbReference type="EnsemblMetazoa" id="BGLB025584-PA"/>
    </source>
</evidence>
<evidence type="ECO:0000256" key="1">
    <source>
        <dbReference type="ARBA" id="ARBA00004370"/>
    </source>
</evidence>
<dbReference type="GO" id="GO:0031966">
    <property type="term" value="C:mitochondrial membrane"/>
    <property type="evidence" value="ECO:0007669"/>
    <property type="project" value="TreeGrafter"/>
</dbReference>
<dbReference type="InterPro" id="IPR044890">
    <property type="entry name" value="TMEM14_sf"/>
</dbReference>
<dbReference type="VEuPathDB" id="VectorBase:BGLAX_035468"/>
<dbReference type="OrthoDB" id="5620at2759"/>
<protein>
    <submittedName>
        <fullName evidence="10">Transmembrane protein 14C-like</fullName>
    </submittedName>
</protein>
<name>A0A2C9L0B6_BIOGL</name>
<dbReference type="InterPro" id="IPR005349">
    <property type="entry name" value="TMEM14"/>
</dbReference>
<comment type="subcellular location">
    <subcellularLocation>
        <location evidence="1">Membrane</location>
    </subcellularLocation>
</comment>
<evidence type="ECO:0000313" key="8">
    <source>
        <dbReference type="Proteomes" id="UP000076420"/>
    </source>
</evidence>
<dbReference type="GO" id="GO:0070453">
    <property type="term" value="P:regulation of heme biosynthetic process"/>
    <property type="evidence" value="ECO:0007669"/>
    <property type="project" value="TreeGrafter"/>
</dbReference>
<dbReference type="RefSeq" id="XP_013080963.1">
    <property type="nucleotide sequence ID" value="XM_013225509.2"/>
</dbReference>
<dbReference type="PANTHER" id="PTHR12668">
    <property type="entry name" value="TRANSMEMBRANE PROTEIN 14, 15"/>
    <property type="match status" value="1"/>
</dbReference>
<evidence type="ECO:0000313" key="10">
    <source>
        <dbReference type="RefSeq" id="XP_013080963.1"/>
    </source>
</evidence>
<keyword evidence="3 6" id="KW-0812">Transmembrane</keyword>
<organism evidence="7 8">
    <name type="scientific">Biomphalaria glabrata</name>
    <name type="common">Bloodfluke planorb</name>
    <name type="synonym">Freshwater snail</name>
    <dbReference type="NCBI Taxonomy" id="6526"/>
    <lineage>
        <taxon>Eukaryota</taxon>
        <taxon>Metazoa</taxon>
        <taxon>Spiralia</taxon>
        <taxon>Lophotrochozoa</taxon>
        <taxon>Mollusca</taxon>
        <taxon>Gastropoda</taxon>
        <taxon>Heterobranchia</taxon>
        <taxon>Euthyneura</taxon>
        <taxon>Panpulmonata</taxon>
        <taxon>Hygrophila</taxon>
        <taxon>Lymnaeoidea</taxon>
        <taxon>Planorbidae</taxon>
        <taxon>Biomphalaria</taxon>
    </lineage>
</organism>
<sequence>MSLSLDLLAAAYAATLAAGGIIGYVKAESVPSLAMGLACGTLMLYGAFQMGQDPKNVTLSLVTSAVLTGVMGYRFSNSGKFMPAGLVGALSLLMVLRLAYRVMSD</sequence>
<dbReference type="Proteomes" id="UP000076420">
    <property type="component" value="Unassembled WGS sequence"/>
</dbReference>
<evidence type="ECO:0000313" key="9">
    <source>
        <dbReference type="Proteomes" id="UP001165740"/>
    </source>
</evidence>
<feature type="transmembrane region" description="Helical" evidence="6">
    <location>
        <begin position="29"/>
        <end position="48"/>
    </location>
</feature>
<reference evidence="10" key="2">
    <citation type="submission" date="2025-04" db="UniProtKB">
        <authorList>
            <consortium name="RefSeq"/>
        </authorList>
    </citation>
    <scope>IDENTIFICATION</scope>
</reference>
<gene>
    <name evidence="7" type="primary">106066473</name>
    <name evidence="10" type="synonym">LOC106066473</name>
</gene>
<evidence type="ECO:0000256" key="5">
    <source>
        <dbReference type="ARBA" id="ARBA00023136"/>
    </source>
</evidence>
<dbReference type="AlphaFoldDB" id="A0A2C9L0B6"/>
<feature type="transmembrane region" description="Helical" evidence="6">
    <location>
        <begin position="81"/>
        <end position="100"/>
    </location>
</feature>
<dbReference type="KEGG" id="bgt:106066473"/>
<dbReference type="STRING" id="6526.A0A2C9L0B6"/>
<dbReference type="OMA" id="ANSHKIM"/>
<evidence type="ECO:0000256" key="6">
    <source>
        <dbReference type="SAM" id="Phobius"/>
    </source>
</evidence>
<dbReference type="PANTHER" id="PTHR12668:SF43">
    <property type="entry name" value="TRANSMEMBRANE PROTEIN 14 HOMOLOG"/>
    <property type="match status" value="1"/>
</dbReference>
<comment type="similarity">
    <text evidence="2">Belongs to the TMEM14 family.</text>
</comment>